<reference evidence="13" key="2">
    <citation type="submission" date="2025-09" db="UniProtKB">
        <authorList>
            <consortium name="Ensembl"/>
        </authorList>
    </citation>
    <scope>IDENTIFICATION</scope>
</reference>
<evidence type="ECO:0000313" key="14">
    <source>
        <dbReference type="Proteomes" id="UP000694564"/>
    </source>
</evidence>
<organism evidence="13 14">
    <name type="scientific">Sciurus vulgaris</name>
    <name type="common">Eurasian red squirrel</name>
    <dbReference type="NCBI Taxonomy" id="55149"/>
    <lineage>
        <taxon>Eukaryota</taxon>
        <taxon>Metazoa</taxon>
        <taxon>Chordata</taxon>
        <taxon>Craniata</taxon>
        <taxon>Vertebrata</taxon>
        <taxon>Euteleostomi</taxon>
        <taxon>Mammalia</taxon>
        <taxon>Eutheria</taxon>
        <taxon>Euarchontoglires</taxon>
        <taxon>Glires</taxon>
        <taxon>Rodentia</taxon>
        <taxon>Sciuromorpha</taxon>
        <taxon>Sciuridae</taxon>
        <taxon>Sciurinae</taxon>
        <taxon>Sciurini</taxon>
        <taxon>Sciurus</taxon>
    </lineage>
</organism>
<keyword evidence="2" id="KW-1003">Cell membrane</keyword>
<keyword evidence="9" id="KW-0675">Receptor</keyword>
<dbReference type="InterPro" id="IPR017452">
    <property type="entry name" value="GPCR_Rhodpsn_7TM"/>
</dbReference>
<keyword evidence="5" id="KW-0552">Olfaction</keyword>
<keyword evidence="14" id="KW-1185">Reference proteome</keyword>
<dbReference type="PRINTS" id="PR00237">
    <property type="entry name" value="GPCRRHODOPSN"/>
</dbReference>
<evidence type="ECO:0000256" key="3">
    <source>
        <dbReference type="ARBA" id="ARBA00022606"/>
    </source>
</evidence>
<comment type="subcellular location">
    <subcellularLocation>
        <location evidence="1">Cell membrane</location>
        <topology evidence="1">Multi-pass membrane protein</topology>
    </subcellularLocation>
</comment>
<dbReference type="PROSITE" id="PS50262">
    <property type="entry name" value="G_PROTEIN_RECEP_F1_2"/>
    <property type="match status" value="1"/>
</dbReference>
<dbReference type="GO" id="GO:0005886">
    <property type="term" value="C:plasma membrane"/>
    <property type="evidence" value="ECO:0007669"/>
    <property type="project" value="UniProtKB-SubCell"/>
</dbReference>
<evidence type="ECO:0000256" key="8">
    <source>
        <dbReference type="ARBA" id="ARBA00023136"/>
    </source>
</evidence>
<dbReference type="GO" id="GO:0004930">
    <property type="term" value="F:G protein-coupled receptor activity"/>
    <property type="evidence" value="ECO:0007669"/>
    <property type="project" value="UniProtKB-KW"/>
</dbReference>
<accession>A0A8D2CZQ1</accession>
<dbReference type="PANTHER" id="PTHR48018">
    <property type="entry name" value="OLFACTORY RECEPTOR"/>
    <property type="match status" value="1"/>
</dbReference>
<keyword evidence="3" id="KW-0716">Sensory transduction</keyword>
<dbReference type="Gene3D" id="1.20.1070.10">
    <property type="entry name" value="Rhodopsin 7-helix transmembrane proteins"/>
    <property type="match status" value="1"/>
</dbReference>
<dbReference type="FunFam" id="1.20.1070.10:FF:000004">
    <property type="entry name" value="Olfactory receptor"/>
    <property type="match status" value="1"/>
</dbReference>
<feature type="transmembrane region" description="Helical" evidence="11">
    <location>
        <begin position="210"/>
        <end position="234"/>
    </location>
</feature>
<dbReference type="SUPFAM" id="SSF81321">
    <property type="entry name" value="Family A G protein-coupled receptor-like"/>
    <property type="match status" value="1"/>
</dbReference>
<dbReference type="Proteomes" id="UP000694564">
    <property type="component" value="Chromosome 11"/>
</dbReference>
<proteinExistence type="predicted"/>
<evidence type="ECO:0000256" key="9">
    <source>
        <dbReference type="ARBA" id="ARBA00023170"/>
    </source>
</evidence>
<feature type="domain" description="G-protein coupled receptors family 1 profile" evidence="12">
    <location>
        <begin position="49"/>
        <end position="291"/>
    </location>
</feature>
<evidence type="ECO:0000256" key="11">
    <source>
        <dbReference type="SAM" id="Phobius"/>
    </source>
</evidence>
<dbReference type="GeneTree" id="ENSGT01040000240383"/>
<evidence type="ECO:0000256" key="10">
    <source>
        <dbReference type="ARBA" id="ARBA00023224"/>
    </source>
</evidence>
<dbReference type="OrthoDB" id="9889152at2759"/>
<keyword evidence="4 11" id="KW-0812">Transmembrane</keyword>
<evidence type="ECO:0000256" key="5">
    <source>
        <dbReference type="ARBA" id="ARBA00022725"/>
    </source>
</evidence>
<dbReference type="GO" id="GO:0004984">
    <property type="term" value="F:olfactory receptor activity"/>
    <property type="evidence" value="ECO:0007669"/>
    <property type="project" value="InterPro"/>
</dbReference>
<dbReference type="Ensembl" id="ENSSVLT00005019276.1">
    <property type="protein sequence ID" value="ENSSVLP00005017324.1"/>
    <property type="gene ID" value="ENSSVLG00005013827.1"/>
</dbReference>
<dbReference type="Pfam" id="PF13853">
    <property type="entry name" value="7tm_4"/>
    <property type="match status" value="1"/>
</dbReference>
<dbReference type="InterPro" id="IPR000725">
    <property type="entry name" value="Olfact_rcpt"/>
</dbReference>
<keyword evidence="7" id="KW-0297">G-protein coupled receptor</keyword>
<dbReference type="InterPro" id="IPR000276">
    <property type="entry name" value="GPCR_Rhodpsn"/>
</dbReference>
<dbReference type="AlphaFoldDB" id="A0A8D2CZQ1"/>
<keyword evidence="8 11" id="KW-0472">Membrane</keyword>
<sequence>MVIIRTKDMATGNHSTVTEFILAGLSEQPEFQLPLFLLFLEIYVLPLLGNLGMVMLIGLSSILHTPMYYLLSSLSMIDLCLSTEITPKMLVNFVMEENISYAECMTQLYFFAAFAIAECHLLAAMVYDRYVAICSPLLYNVTMSTQVCSWMVVGVYSMGLICATAHIVCMVRLLFCDAIINHYTCDLYPLLELSCSSTFINEVVGLCTSAFNIFVPVLTILSSYIFIITSILCIHSTEGRAKAFSTCSSHISAVALFFGSAAFMYLQPSSVSSMDQGKVSSVVYTIIVPIL</sequence>
<protein>
    <recommendedName>
        <fullName evidence="12">G-protein coupled receptors family 1 profile domain-containing protein</fullName>
    </recommendedName>
</protein>
<evidence type="ECO:0000259" key="12">
    <source>
        <dbReference type="PROSITE" id="PS50262"/>
    </source>
</evidence>
<feature type="transmembrane region" description="Helical" evidence="11">
    <location>
        <begin position="246"/>
        <end position="266"/>
    </location>
</feature>
<keyword evidence="10" id="KW-0807">Transducer</keyword>
<name>A0A8D2CZQ1_SCIVU</name>
<evidence type="ECO:0000313" key="13">
    <source>
        <dbReference type="Ensembl" id="ENSSVLP00005017324.1"/>
    </source>
</evidence>
<reference evidence="13" key="1">
    <citation type="submission" date="2025-08" db="UniProtKB">
        <authorList>
            <consortium name="Ensembl"/>
        </authorList>
    </citation>
    <scope>IDENTIFICATION</scope>
</reference>
<evidence type="ECO:0000256" key="4">
    <source>
        <dbReference type="ARBA" id="ARBA00022692"/>
    </source>
</evidence>
<evidence type="ECO:0000256" key="7">
    <source>
        <dbReference type="ARBA" id="ARBA00023040"/>
    </source>
</evidence>
<evidence type="ECO:0000256" key="2">
    <source>
        <dbReference type="ARBA" id="ARBA00022475"/>
    </source>
</evidence>
<feature type="transmembrane region" description="Helical" evidence="11">
    <location>
        <begin position="108"/>
        <end position="127"/>
    </location>
</feature>
<keyword evidence="6 11" id="KW-1133">Transmembrane helix</keyword>
<evidence type="ECO:0000256" key="6">
    <source>
        <dbReference type="ARBA" id="ARBA00022989"/>
    </source>
</evidence>
<feature type="transmembrane region" description="Helical" evidence="11">
    <location>
        <begin position="35"/>
        <end position="62"/>
    </location>
</feature>
<dbReference type="PRINTS" id="PR00245">
    <property type="entry name" value="OLFACTORYR"/>
</dbReference>
<evidence type="ECO:0000256" key="1">
    <source>
        <dbReference type="ARBA" id="ARBA00004651"/>
    </source>
</evidence>
<feature type="transmembrane region" description="Helical" evidence="11">
    <location>
        <begin position="147"/>
        <end position="175"/>
    </location>
</feature>